<comment type="caution">
    <text evidence="1">The sequence shown here is derived from an EMBL/GenBank/DDBJ whole genome shotgun (WGS) entry which is preliminary data.</text>
</comment>
<reference evidence="1 2" key="1">
    <citation type="submission" date="2018-04" db="EMBL/GenBank/DDBJ databases">
        <title>Genomic Encyclopedia of Archaeal and Bacterial Type Strains, Phase II (KMG-II): from individual species to whole genera.</title>
        <authorList>
            <person name="Goeker M."/>
        </authorList>
    </citation>
    <scope>NUCLEOTIDE SEQUENCE [LARGE SCALE GENOMIC DNA]</scope>
    <source>
        <strain evidence="1 2">DSM 45787</strain>
    </source>
</reference>
<evidence type="ECO:0000313" key="2">
    <source>
        <dbReference type="Proteomes" id="UP000244240"/>
    </source>
</evidence>
<organism evidence="1 2">
    <name type="scientific">Melghirimyces profundicolus</name>
    <dbReference type="NCBI Taxonomy" id="1242148"/>
    <lineage>
        <taxon>Bacteria</taxon>
        <taxon>Bacillati</taxon>
        <taxon>Bacillota</taxon>
        <taxon>Bacilli</taxon>
        <taxon>Bacillales</taxon>
        <taxon>Thermoactinomycetaceae</taxon>
        <taxon>Melghirimyces</taxon>
    </lineage>
</organism>
<protein>
    <submittedName>
        <fullName evidence="1">Uncharacterized protein</fullName>
    </submittedName>
</protein>
<proteinExistence type="predicted"/>
<sequence length="43" mass="5069">MHTQTHNREQCPVCGNDMEDRDAMLNECCSSHWIKRQIDNSYA</sequence>
<accession>A0A2T6BQV0</accession>
<name>A0A2T6BQV0_9BACL</name>
<dbReference type="RefSeq" id="WP_281258712.1">
    <property type="nucleotide sequence ID" value="NZ_QBKR01000016.1"/>
</dbReference>
<gene>
    <name evidence="1" type="ORF">C8P63_1164</name>
</gene>
<dbReference type="EMBL" id="QBKR01000016">
    <property type="protein sequence ID" value="PTX58419.1"/>
    <property type="molecule type" value="Genomic_DNA"/>
</dbReference>
<dbReference type="AlphaFoldDB" id="A0A2T6BQV0"/>
<keyword evidence="2" id="KW-1185">Reference proteome</keyword>
<dbReference type="Proteomes" id="UP000244240">
    <property type="component" value="Unassembled WGS sequence"/>
</dbReference>
<evidence type="ECO:0000313" key="1">
    <source>
        <dbReference type="EMBL" id="PTX58419.1"/>
    </source>
</evidence>